<dbReference type="GeneID" id="64590115"/>
<proteinExistence type="predicted"/>
<feature type="non-terminal residue" evidence="2">
    <location>
        <position position="1"/>
    </location>
</feature>
<reference evidence="2" key="1">
    <citation type="journal article" date="2020" name="New Phytol.">
        <title>Comparative genomics reveals dynamic genome evolution in host specialist ectomycorrhizal fungi.</title>
        <authorList>
            <person name="Lofgren L.A."/>
            <person name="Nguyen N.H."/>
            <person name="Vilgalys R."/>
            <person name="Ruytinx J."/>
            <person name="Liao H.L."/>
            <person name="Branco S."/>
            <person name="Kuo A."/>
            <person name="LaButti K."/>
            <person name="Lipzen A."/>
            <person name="Andreopoulos W."/>
            <person name="Pangilinan J."/>
            <person name="Riley R."/>
            <person name="Hundley H."/>
            <person name="Na H."/>
            <person name="Barry K."/>
            <person name="Grigoriev I.V."/>
            <person name="Stajich J.E."/>
            <person name="Kennedy P.G."/>
        </authorList>
    </citation>
    <scope>NUCLEOTIDE SEQUENCE</scope>
    <source>
        <strain evidence="2">S12</strain>
    </source>
</reference>
<dbReference type="AlphaFoldDB" id="A0A9P7AW75"/>
<comment type="caution">
    <text evidence="2">The sequence shown here is derived from an EMBL/GenBank/DDBJ whole genome shotgun (WGS) entry which is preliminary data.</text>
</comment>
<keyword evidence="3" id="KW-1185">Reference proteome</keyword>
<evidence type="ECO:0000313" key="3">
    <source>
        <dbReference type="Proteomes" id="UP000719766"/>
    </source>
</evidence>
<organism evidence="2 3">
    <name type="scientific">Suillus plorans</name>
    <dbReference type="NCBI Taxonomy" id="116603"/>
    <lineage>
        <taxon>Eukaryota</taxon>
        <taxon>Fungi</taxon>
        <taxon>Dikarya</taxon>
        <taxon>Basidiomycota</taxon>
        <taxon>Agaricomycotina</taxon>
        <taxon>Agaricomycetes</taxon>
        <taxon>Agaricomycetidae</taxon>
        <taxon>Boletales</taxon>
        <taxon>Suillineae</taxon>
        <taxon>Suillaceae</taxon>
        <taxon>Suillus</taxon>
    </lineage>
</organism>
<feature type="domain" description="Myb/SANT-like" evidence="1">
    <location>
        <begin position="3"/>
        <end position="87"/>
    </location>
</feature>
<accession>A0A9P7AW75</accession>
<dbReference type="Pfam" id="PF12776">
    <property type="entry name" value="Myb_DNA-bind_3"/>
    <property type="match status" value="1"/>
</dbReference>
<protein>
    <recommendedName>
        <fullName evidence="1">Myb/SANT-like domain-containing protein</fullName>
    </recommendedName>
</protein>
<dbReference type="EMBL" id="JABBWE010000019">
    <property type="protein sequence ID" value="KAG1796291.1"/>
    <property type="molecule type" value="Genomic_DNA"/>
</dbReference>
<dbReference type="InterPro" id="IPR024752">
    <property type="entry name" value="Myb/SANT-like_dom"/>
</dbReference>
<evidence type="ECO:0000313" key="2">
    <source>
        <dbReference type="EMBL" id="KAG1796291.1"/>
    </source>
</evidence>
<evidence type="ECO:0000259" key="1">
    <source>
        <dbReference type="Pfam" id="PF12776"/>
    </source>
</evidence>
<name>A0A9P7AW75_9AGAM</name>
<dbReference type="OrthoDB" id="2689440at2759"/>
<dbReference type="Proteomes" id="UP000719766">
    <property type="component" value="Unassembled WGS sequence"/>
</dbReference>
<sequence length="92" mass="10068">KAHWQDAEVDVLLHHLIENRASGGDGGNFSMPTYNSAAAAINTDGTIQTIGPPKTGKMVKTKWTSLKKTFNQIEVYRNVSGFHWDNVRGAGI</sequence>
<gene>
    <name evidence="2" type="ORF">HD556DRAFT_1199460</name>
</gene>
<dbReference type="RefSeq" id="XP_041161807.1">
    <property type="nucleotide sequence ID" value="XM_041296351.1"/>
</dbReference>
<feature type="non-terminal residue" evidence="2">
    <location>
        <position position="92"/>
    </location>
</feature>